<accession>A0A1U7NJZ8</accession>
<dbReference type="EMBL" id="MPKA01000113">
    <property type="protein sequence ID" value="OLU44329.1"/>
    <property type="molecule type" value="Genomic_DNA"/>
</dbReference>
<keyword evidence="3 5" id="KW-1133">Transmembrane helix</keyword>
<name>A0A1U7NJZ8_9FIRM</name>
<keyword evidence="7" id="KW-1185">Reference proteome</keyword>
<evidence type="ECO:0000256" key="4">
    <source>
        <dbReference type="ARBA" id="ARBA00023136"/>
    </source>
</evidence>
<feature type="transmembrane region" description="Helical" evidence="5">
    <location>
        <begin position="152"/>
        <end position="172"/>
    </location>
</feature>
<evidence type="ECO:0000313" key="6">
    <source>
        <dbReference type="EMBL" id="OLU44329.1"/>
    </source>
</evidence>
<evidence type="ECO:0000256" key="1">
    <source>
        <dbReference type="ARBA" id="ARBA00004651"/>
    </source>
</evidence>
<keyword evidence="2 5" id="KW-0812">Transmembrane</keyword>
<comment type="caution">
    <text evidence="6">The sequence shown here is derived from an EMBL/GenBank/DDBJ whole genome shotgun (WGS) entry which is preliminary data.</text>
</comment>
<dbReference type="Proteomes" id="UP000186705">
    <property type="component" value="Unassembled WGS sequence"/>
</dbReference>
<reference evidence="6 7" key="1">
    <citation type="submission" date="2016-11" db="EMBL/GenBank/DDBJ databases">
        <title>Description of two novel members of the family Erysipelotrichaceae: Ileibacterium lipovorans gen. nov., sp. nov. and Dubosiella newyorkensis, gen. nov., sp. nov.</title>
        <authorList>
            <person name="Cox L.M."/>
            <person name="Sohn J."/>
            <person name="Tyrrell K.L."/>
            <person name="Citron D.M."/>
            <person name="Lawson P.A."/>
            <person name="Patel N.B."/>
            <person name="Iizumi T."/>
            <person name="Perez-Perez G.I."/>
            <person name="Goldstein E.J."/>
            <person name="Blaser M.J."/>
        </authorList>
    </citation>
    <scope>NUCLEOTIDE SEQUENCE [LARGE SCALE GENOMIC DNA]</scope>
    <source>
        <strain evidence="6 7">NYU-BL-A4</strain>
    </source>
</reference>
<dbReference type="InterPro" id="IPR045863">
    <property type="entry name" value="CorA_TM1_TM2"/>
</dbReference>
<evidence type="ECO:0000256" key="3">
    <source>
        <dbReference type="ARBA" id="ARBA00022989"/>
    </source>
</evidence>
<protein>
    <recommendedName>
        <fullName evidence="8">Magnesium transporter CorA</fullName>
    </recommendedName>
</protein>
<dbReference type="PANTHER" id="PTHR46494">
    <property type="entry name" value="CORA FAMILY METAL ION TRANSPORTER (EUROFUNG)"/>
    <property type="match status" value="1"/>
</dbReference>
<evidence type="ECO:0000256" key="5">
    <source>
        <dbReference type="SAM" id="Phobius"/>
    </source>
</evidence>
<dbReference type="SUPFAM" id="SSF144083">
    <property type="entry name" value="Magnesium transport protein CorA, transmembrane region"/>
    <property type="match status" value="1"/>
</dbReference>
<dbReference type="GeneID" id="78276389"/>
<organism evidence="6 7">
    <name type="scientific">Dubosiella newyorkensis</name>
    <dbReference type="NCBI Taxonomy" id="1862672"/>
    <lineage>
        <taxon>Bacteria</taxon>
        <taxon>Bacillati</taxon>
        <taxon>Bacillota</taxon>
        <taxon>Erysipelotrichia</taxon>
        <taxon>Erysipelotrichales</taxon>
        <taxon>Erysipelotrichaceae</taxon>
        <taxon>Dubosiella</taxon>
    </lineage>
</organism>
<sequence>MEYLVREDLYILQGYEKTLADFASKMESDKISNTSQDFLYMRNELNALFIYYEQLANMAQTIEQVVIQSEDETAQTLLSLYIQRVNHLASITHAQKESLTQVLDMKQAKLSERQNDLVNLLTIVTSIFTPLTFITGWLGMNFINMHLLKQPWGYTACIVFCILLTFVQIIVIRKWRIFHK</sequence>
<feature type="transmembrane region" description="Helical" evidence="5">
    <location>
        <begin position="117"/>
        <end position="140"/>
    </location>
</feature>
<dbReference type="RefSeq" id="WP_143356827.1">
    <property type="nucleotide sequence ID" value="NZ_CAJTMI010000004.1"/>
</dbReference>
<dbReference type="GO" id="GO:0050897">
    <property type="term" value="F:cobalt ion binding"/>
    <property type="evidence" value="ECO:0007669"/>
    <property type="project" value="TreeGrafter"/>
</dbReference>
<dbReference type="STRING" id="1862672.BO225_10610"/>
<keyword evidence="4 5" id="KW-0472">Membrane</keyword>
<evidence type="ECO:0000313" key="7">
    <source>
        <dbReference type="Proteomes" id="UP000186705"/>
    </source>
</evidence>
<dbReference type="InterPro" id="IPR002523">
    <property type="entry name" value="MgTranspt_CorA/ZnTranspt_ZntB"/>
</dbReference>
<dbReference type="GO" id="GO:0015095">
    <property type="term" value="F:magnesium ion transmembrane transporter activity"/>
    <property type="evidence" value="ECO:0007669"/>
    <property type="project" value="TreeGrafter"/>
</dbReference>
<dbReference type="GO" id="GO:0005886">
    <property type="term" value="C:plasma membrane"/>
    <property type="evidence" value="ECO:0007669"/>
    <property type="project" value="UniProtKB-SubCell"/>
</dbReference>
<dbReference type="Gene3D" id="1.20.58.340">
    <property type="entry name" value="Magnesium transport protein CorA, transmembrane region"/>
    <property type="match status" value="1"/>
</dbReference>
<dbReference type="GO" id="GO:0000287">
    <property type="term" value="F:magnesium ion binding"/>
    <property type="evidence" value="ECO:0007669"/>
    <property type="project" value="TreeGrafter"/>
</dbReference>
<evidence type="ECO:0008006" key="8">
    <source>
        <dbReference type="Google" id="ProtNLM"/>
    </source>
</evidence>
<gene>
    <name evidence="6" type="ORF">BO225_10610</name>
</gene>
<dbReference type="Pfam" id="PF01544">
    <property type="entry name" value="CorA"/>
    <property type="match status" value="1"/>
</dbReference>
<comment type="subcellular location">
    <subcellularLocation>
        <location evidence="1">Cell membrane</location>
        <topology evidence="1">Multi-pass membrane protein</topology>
    </subcellularLocation>
</comment>
<proteinExistence type="predicted"/>
<dbReference type="PANTHER" id="PTHR46494:SF1">
    <property type="entry name" value="CORA FAMILY METAL ION TRANSPORTER (EUROFUNG)"/>
    <property type="match status" value="1"/>
</dbReference>
<dbReference type="AlphaFoldDB" id="A0A1U7NJZ8"/>
<dbReference type="OrthoDB" id="9803416at2"/>
<evidence type="ECO:0000256" key="2">
    <source>
        <dbReference type="ARBA" id="ARBA00022692"/>
    </source>
</evidence>
<dbReference type="GO" id="GO:0015087">
    <property type="term" value="F:cobalt ion transmembrane transporter activity"/>
    <property type="evidence" value="ECO:0007669"/>
    <property type="project" value="TreeGrafter"/>
</dbReference>